<keyword evidence="1" id="KW-0472">Membrane</keyword>
<evidence type="ECO:0000256" key="1">
    <source>
        <dbReference type="SAM" id="Phobius"/>
    </source>
</evidence>
<proteinExistence type="predicted"/>
<name>A0A3B0YMI7_9ZZZZ</name>
<gene>
    <name evidence="2" type="ORF">MNBD_GAMMA13-1781</name>
</gene>
<organism evidence="2">
    <name type="scientific">hydrothermal vent metagenome</name>
    <dbReference type="NCBI Taxonomy" id="652676"/>
    <lineage>
        <taxon>unclassified sequences</taxon>
        <taxon>metagenomes</taxon>
        <taxon>ecological metagenomes</taxon>
    </lineage>
</organism>
<reference evidence="2" key="1">
    <citation type="submission" date="2018-06" db="EMBL/GenBank/DDBJ databases">
        <authorList>
            <person name="Zhirakovskaya E."/>
        </authorList>
    </citation>
    <scope>NUCLEOTIDE SEQUENCE</scope>
</reference>
<dbReference type="AlphaFoldDB" id="A0A3B0YMI7"/>
<evidence type="ECO:0008006" key="3">
    <source>
        <dbReference type="Google" id="ProtNLM"/>
    </source>
</evidence>
<accession>A0A3B0YMI7</accession>
<dbReference type="EMBL" id="UOFK01000098">
    <property type="protein sequence ID" value="VAW76492.1"/>
    <property type="molecule type" value="Genomic_DNA"/>
</dbReference>
<evidence type="ECO:0000313" key="2">
    <source>
        <dbReference type="EMBL" id="VAW76492.1"/>
    </source>
</evidence>
<keyword evidence="1" id="KW-1133">Transmembrane helix</keyword>
<keyword evidence="1" id="KW-0812">Transmembrane</keyword>
<dbReference type="InterPro" id="IPR021732">
    <property type="entry name" value="DUF3301"/>
</dbReference>
<sequence length="119" mass="13765">MRTLAAQRRYFAHTTHDEGSNLDGPGLILLLLLGLLVWFWQDTLRARESALRAVRELCQLQQLQLLDATVTLQRLHLRRADTGRLRLQRTFLFSYSDTGENRRTGFVLMDGNRIEQVGL</sequence>
<protein>
    <recommendedName>
        <fullName evidence="3">DUF3301 domain-containing protein</fullName>
    </recommendedName>
</protein>
<feature type="transmembrane region" description="Helical" evidence="1">
    <location>
        <begin position="21"/>
        <end position="40"/>
    </location>
</feature>
<dbReference type="Pfam" id="PF11743">
    <property type="entry name" value="DUF3301"/>
    <property type="match status" value="1"/>
</dbReference>